<feature type="region of interest" description="Disordered" evidence="1">
    <location>
        <begin position="29"/>
        <end position="132"/>
    </location>
</feature>
<dbReference type="OrthoDB" id="2107166at2759"/>
<dbReference type="InterPro" id="IPR036673">
    <property type="entry name" value="Cyanovirin-N_sf"/>
</dbReference>
<feature type="compositionally biased region" description="Basic and acidic residues" evidence="1">
    <location>
        <begin position="175"/>
        <end position="186"/>
    </location>
</feature>
<dbReference type="PROSITE" id="PS51782">
    <property type="entry name" value="LYSM"/>
    <property type="match status" value="1"/>
</dbReference>
<dbReference type="SUPFAM" id="SSF51322">
    <property type="entry name" value="Cyanovirin-N"/>
    <property type="match status" value="1"/>
</dbReference>
<feature type="compositionally biased region" description="Polar residues" evidence="1">
    <location>
        <begin position="108"/>
        <end position="120"/>
    </location>
</feature>
<evidence type="ECO:0000313" key="4">
    <source>
        <dbReference type="Proteomes" id="UP000799291"/>
    </source>
</evidence>
<keyword evidence="4" id="KW-1185">Reference proteome</keyword>
<proteinExistence type="predicted"/>
<dbReference type="PANTHER" id="PTHR37014">
    <property type="entry name" value="EXPRESSION LETHALITY PROTEIN HEL10, PUTATIVE (AFU_ORTHOLOGUE AFUA_1G06580)-RELATED"/>
    <property type="match status" value="1"/>
</dbReference>
<evidence type="ECO:0000313" key="3">
    <source>
        <dbReference type="EMBL" id="KAF2678786.1"/>
    </source>
</evidence>
<dbReference type="PANTHER" id="PTHR37014:SF1">
    <property type="entry name" value="EXPRESSION LETHALITY PROTEIN HEL10, PUTATIVE (AFU_ORTHOLOGUE AFUA_1G06580)-RELATED"/>
    <property type="match status" value="1"/>
</dbReference>
<dbReference type="AlphaFoldDB" id="A0A6G1IKM2"/>
<dbReference type="GO" id="GO:0019867">
    <property type="term" value="C:outer membrane"/>
    <property type="evidence" value="ECO:0007669"/>
    <property type="project" value="InterPro"/>
</dbReference>
<dbReference type="InterPro" id="IPR008816">
    <property type="entry name" value="Gly_zipper_2TM_dom"/>
</dbReference>
<gene>
    <name evidence="3" type="ORF">K458DRAFT_480720</name>
</gene>
<dbReference type="Gene3D" id="3.10.350.10">
    <property type="entry name" value="LysM domain"/>
    <property type="match status" value="1"/>
</dbReference>
<dbReference type="Pfam" id="PF01476">
    <property type="entry name" value="LysM"/>
    <property type="match status" value="1"/>
</dbReference>
<dbReference type="EMBL" id="MU005609">
    <property type="protein sequence ID" value="KAF2678786.1"/>
    <property type="molecule type" value="Genomic_DNA"/>
</dbReference>
<feature type="domain" description="LysM" evidence="2">
    <location>
        <begin position="284"/>
        <end position="328"/>
    </location>
</feature>
<reference evidence="3" key="1">
    <citation type="journal article" date="2020" name="Stud. Mycol.">
        <title>101 Dothideomycetes genomes: a test case for predicting lifestyles and emergence of pathogens.</title>
        <authorList>
            <person name="Haridas S."/>
            <person name="Albert R."/>
            <person name="Binder M."/>
            <person name="Bloem J."/>
            <person name="Labutti K."/>
            <person name="Salamov A."/>
            <person name="Andreopoulos B."/>
            <person name="Baker S."/>
            <person name="Barry K."/>
            <person name="Bills G."/>
            <person name="Bluhm B."/>
            <person name="Cannon C."/>
            <person name="Castanera R."/>
            <person name="Culley D."/>
            <person name="Daum C."/>
            <person name="Ezra D."/>
            <person name="Gonzalez J."/>
            <person name="Henrissat B."/>
            <person name="Kuo A."/>
            <person name="Liang C."/>
            <person name="Lipzen A."/>
            <person name="Lutzoni F."/>
            <person name="Magnuson J."/>
            <person name="Mondo S."/>
            <person name="Nolan M."/>
            <person name="Ohm R."/>
            <person name="Pangilinan J."/>
            <person name="Park H.-J."/>
            <person name="Ramirez L."/>
            <person name="Alfaro M."/>
            <person name="Sun H."/>
            <person name="Tritt A."/>
            <person name="Yoshinaga Y."/>
            <person name="Zwiers L.-H."/>
            <person name="Turgeon B."/>
            <person name="Goodwin S."/>
            <person name="Spatafora J."/>
            <person name="Crous P."/>
            <person name="Grigoriev I."/>
        </authorList>
    </citation>
    <scope>NUCLEOTIDE SEQUENCE</scope>
    <source>
        <strain evidence="3">CBS 122367</strain>
    </source>
</reference>
<protein>
    <submittedName>
        <fullName evidence="3">Carbohydrate-binding module family 50 protein</fullName>
    </submittedName>
</protein>
<dbReference type="SUPFAM" id="SSF54106">
    <property type="entry name" value="LysM domain"/>
    <property type="match status" value="1"/>
</dbReference>
<dbReference type="Pfam" id="PF05433">
    <property type="entry name" value="Rick_17kDa_Anti"/>
    <property type="match status" value="1"/>
</dbReference>
<feature type="compositionally biased region" description="Basic and acidic residues" evidence="1">
    <location>
        <begin position="193"/>
        <end position="202"/>
    </location>
</feature>
<dbReference type="SMART" id="SM00257">
    <property type="entry name" value="LysM"/>
    <property type="match status" value="1"/>
</dbReference>
<dbReference type="CDD" id="cd00118">
    <property type="entry name" value="LysM"/>
    <property type="match status" value="1"/>
</dbReference>
<dbReference type="Gene3D" id="2.30.60.10">
    <property type="entry name" value="Cyanovirin-N"/>
    <property type="match status" value="1"/>
</dbReference>
<name>A0A6G1IKM2_9PLEO</name>
<sequence>MAARKGLGLGLLDKMGILDSLGVCMDGEGGFGNADGENGLSEGEDGLKKADGELSDGDGEGGGDSDSGVCRQRGGYEDNRPGEASGYYAEGQQQYNGHPAPHHGQGYDNRSSYETQQGFESSEGERGLMGGVPGGAVGAFGGHKVGGMTGHSKMSTIAGAVAGAIAGHKLQDGVEDWKDDRDEKKKEEKRRREKEERRKHEQQQQQHHSPSHRDEGPRRSNYAGNFTGSCRDIRLEARGDYNLHESYQRADGSYQASTISLNRIPENDNGSFHWARANASANPSGVTVQPGDTLHAIAARHNCDFHDMARQNGMQNEDMIYPGQILSVPGGGSGGGGAGFAAEARDVRLVDGGQRLEGELRREGRWVLSPINLDERIGNRDGCLELV</sequence>
<evidence type="ECO:0000259" key="2">
    <source>
        <dbReference type="PROSITE" id="PS51782"/>
    </source>
</evidence>
<feature type="compositionally biased region" description="Acidic residues" evidence="1">
    <location>
        <begin position="53"/>
        <end position="63"/>
    </location>
</feature>
<dbReference type="InterPro" id="IPR036779">
    <property type="entry name" value="LysM_dom_sf"/>
</dbReference>
<dbReference type="InterPro" id="IPR018392">
    <property type="entry name" value="LysM"/>
</dbReference>
<dbReference type="InterPro" id="IPR011058">
    <property type="entry name" value="Cyanovirin-N"/>
</dbReference>
<evidence type="ECO:0000256" key="1">
    <source>
        <dbReference type="SAM" id="MobiDB-lite"/>
    </source>
</evidence>
<feature type="region of interest" description="Disordered" evidence="1">
    <location>
        <begin position="175"/>
        <end position="227"/>
    </location>
</feature>
<dbReference type="SMART" id="SM01111">
    <property type="entry name" value="CVNH"/>
    <property type="match status" value="1"/>
</dbReference>
<dbReference type="Proteomes" id="UP000799291">
    <property type="component" value="Unassembled WGS sequence"/>
</dbReference>
<dbReference type="Pfam" id="PF08881">
    <property type="entry name" value="CVNH"/>
    <property type="match status" value="1"/>
</dbReference>
<organism evidence="3 4">
    <name type="scientific">Lentithecium fluviatile CBS 122367</name>
    <dbReference type="NCBI Taxonomy" id="1168545"/>
    <lineage>
        <taxon>Eukaryota</taxon>
        <taxon>Fungi</taxon>
        <taxon>Dikarya</taxon>
        <taxon>Ascomycota</taxon>
        <taxon>Pezizomycotina</taxon>
        <taxon>Dothideomycetes</taxon>
        <taxon>Pleosporomycetidae</taxon>
        <taxon>Pleosporales</taxon>
        <taxon>Massarineae</taxon>
        <taxon>Lentitheciaceae</taxon>
        <taxon>Lentithecium</taxon>
    </lineage>
</organism>
<accession>A0A6G1IKM2</accession>